<reference evidence="2" key="1">
    <citation type="journal article" date="2014" name="Science">
        <title>Ancient hybridizations among the ancestral genomes of bread wheat.</title>
        <authorList>
            <consortium name="International Wheat Genome Sequencing Consortium,"/>
            <person name="Marcussen T."/>
            <person name="Sandve S.R."/>
            <person name="Heier L."/>
            <person name="Spannagl M."/>
            <person name="Pfeifer M."/>
            <person name="Jakobsen K.S."/>
            <person name="Wulff B.B."/>
            <person name="Steuernagel B."/>
            <person name="Mayer K.F."/>
            <person name="Olsen O.A."/>
        </authorList>
    </citation>
    <scope>NUCLEOTIDE SEQUENCE [LARGE SCALE GENOMIC DNA]</scope>
    <source>
        <strain evidence="2">cv. AL8/78</strain>
    </source>
</reference>
<evidence type="ECO:0000313" key="1">
    <source>
        <dbReference type="EnsemblPlants" id="AET2Gv20731500.22"/>
    </source>
</evidence>
<dbReference type="EnsemblPlants" id="AET2Gv20731500.22">
    <property type="protein sequence ID" value="AET2Gv20731500.22"/>
    <property type="gene ID" value="AET2Gv20731500"/>
</dbReference>
<evidence type="ECO:0000313" key="2">
    <source>
        <dbReference type="Proteomes" id="UP000015105"/>
    </source>
</evidence>
<reference evidence="2" key="2">
    <citation type="journal article" date="2017" name="Nat. Plants">
        <title>The Aegilops tauschii genome reveals multiple impacts of transposons.</title>
        <authorList>
            <person name="Zhao G."/>
            <person name="Zou C."/>
            <person name="Li K."/>
            <person name="Wang K."/>
            <person name="Li T."/>
            <person name="Gao L."/>
            <person name="Zhang X."/>
            <person name="Wang H."/>
            <person name="Yang Z."/>
            <person name="Liu X."/>
            <person name="Jiang W."/>
            <person name="Mao L."/>
            <person name="Kong X."/>
            <person name="Jiao Y."/>
            <person name="Jia J."/>
        </authorList>
    </citation>
    <scope>NUCLEOTIDE SEQUENCE [LARGE SCALE GENOMIC DNA]</scope>
    <source>
        <strain evidence="2">cv. AL8/78</strain>
    </source>
</reference>
<dbReference type="Gramene" id="AET2Gv20731500.22">
    <property type="protein sequence ID" value="AET2Gv20731500.22"/>
    <property type="gene ID" value="AET2Gv20731500"/>
</dbReference>
<protein>
    <submittedName>
        <fullName evidence="1">Uncharacterized protein</fullName>
    </submittedName>
</protein>
<organism evidence="1 2">
    <name type="scientific">Aegilops tauschii subsp. strangulata</name>
    <name type="common">Goatgrass</name>
    <dbReference type="NCBI Taxonomy" id="200361"/>
    <lineage>
        <taxon>Eukaryota</taxon>
        <taxon>Viridiplantae</taxon>
        <taxon>Streptophyta</taxon>
        <taxon>Embryophyta</taxon>
        <taxon>Tracheophyta</taxon>
        <taxon>Spermatophyta</taxon>
        <taxon>Magnoliopsida</taxon>
        <taxon>Liliopsida</taxon>
        <taxon>Poales</taxon>
        <taxon>Poaceae</taxon>
        <taxon>BOP clade</taxon>
        <taxon>Pooideae</taxon>
        <taxon>Triticodae</taxon>
        <taxon>Triticeae</taxon>
        <taxon>Triticinae</taxon>
        <taxon>Aegilops</taxon>
    </lineage>
</organism>
<reference evidence="1" key="3">
    <citation type="journal article" date="2017" name="Nature">
        <title>Genome sequence of the progenitor of the wheat D genome Aegilops tauschii.</title>
        <authorList>
            <person name="Luo M.C."/>
            <person name="Gu Y.Q."/>
            <person name="Puiu D."/>
            <person name="Wang H."/>
            <person name="Twardziok S.O."/>
            <person name="Deal K.R."/>
            <person name="Huo N."/>
            <person name="Zhu T."/>
            <person name="Wang L."/>
            <person name="Wang Y."/>
            <person name="McGuire P.E."/>
            <person name="Liu S."/>
            <person name="Long H."/>
            <person name="Ramasamy R.K."/>
            <person name="Rodriguez J.C."/>
            <person name="Van S.L."/>
            <person name="Yuan L."/>
            <person name="Wang Z."/>
            <person name="Xia Z."/>
            <person name="Xiao L."/>
            <person name="Anderson O.D."/>
            <person name="Ouyang S."/>
            <person name="Liang Y."/>
            <person name="Zimin A.V."/>
            <person name="Pertea G."/>
            <person name="Qi P."/>
            <person name="Bennetzen J.L."/>
            <person name="Dai X."/>
            <person name="Dawson M.W."/>
            <person name="Muller H.G."/>
            <person name="Kugler K."/>
            <person name="Rivarola-Duarte L."/>
            <person name="Spannagl M."/>
            <person name="Mayer K.F.X."/>
            <person name="Lu F.H."/>
            <person name="Bevan M.W."/>
            <person name="Leroy P."/>
            <person name="Li P."/>
            <person name="You F.M."/>
            <person name="Sun Q."/>
            <person name="Liu Z."/>
            <person name="Lyons E."/>
            <person name="Wicker T."/>
            <person name="Salzberg S.L."/>
            <person name="Devos K.M."/>
            <person name="Dvorak J."/>
        </authorList>
    </citation>
    <scope>NUCLEOTIDE SEQUENCE [LARGE SCALE GENOMIC DNA]</scope>
    <source>
        <strain evidence="1">cv. AL8/78</strain>
    </source>
</reference>
<proteinExistence type="predicted"/>
<keyword evidence="2" id="KW-1185">Reference proteome</keyword>
<reference evidence="1" key="4">
    <citation type="submission" date="2019-03" db="UniProtKB">
        <authorList>
            <consortium name="EnsemblPlants"/>
        </authorList>
    </citation>
    <scope>IDENTIFICATION</scope>
</reference>
<dbReference type="Gramene" id="AET2Gv20731500.2">
    <property type="protein sequence ID" value="AET2Gv20731500.2"/>
    <property type="gene ID" value="AET2Gv20731500"/>
</dbReference>
<dbReference type="EnsemblPlants" id="AET2Gv20731500.2">
    <property type="protein sequence ID" value="AET2Gv20731500.2"/>
    <property type="gene ID" value="AET2Gv20731500"/>
</dbReference>
<dbReference type="AlphaFoldDB" id="A0A453C4D1"/>
<accession>A0A453C4D1</accession>
<name>A0A453C4D1_AEGTS</name>
<reference evidence="1" key="5">
    <citation type="journal article" date="2021" name="G3 (Bethesda)">
        <title>Aegilops tauschii genome assembly Aet v5.0 features greater sequence contiguity and improved annotation.</title>
        <authorList>
            <person name="Wang L."/>
            <person name="Zhu T."/>
            <person name="Rodriguez J.C."/>
            <person name="Deal K.R."/>
            <person name="Dubcovsky J."/>
            <person name="McGuire P.E."/>
            <person name="Lux T."/>
            <person name="Spannagl M."/>
            <person name="Mayer K.F.X."/>
            <person name="Baldrich P."/>
            <person name="Meyers B.C."/>
            <person name="Huo N."/>
            <person name="Gu Y.Q."/>
            <person name="Zhou H."/>
            <person name="Devos K.M."/>
            <person name="Bennetzen J.L."/>
            <person name="Unver T."/>
            <person name="Budak H."/>
            <person name="Gulick P.J."/>
            <person name="Galiba G."/>
            <person name="Kalapos B."/>
            <person name="Nelson D.R."/>
            <person name="Li P."/>
            <person name="You F.M."/>
            <person name="Luo M.C."/>
            <person name="Dvorak J."/>
        </authorList>
    </citation>
    <scope>NUCLEOTIDE SEQUENCE [LARGE SCALE GENOMIC DNA]</scope>
    <source>
        <strain evidence="1">cv. AL8/78</strain>
    </source>
</reference>
<dbReference type="Proteomes" id="UP000015105">
    <property type="component" value="Chromosome 2D"/>
</dbReference>
<sequence>MTIDLPSDACTCLCGQQPFSYVRNMQVTYMFCCQQRELLMSVIVSGWVHMNLFYNSHIPMLTKLLPCY</sequence>